<evidence type="ECO:0000313" key="10">
    <source>
        <dbReference type="Proteomes" id="UP000177925"/>
    </source>
</evidence>
<dbReference type="SUPFAM" id="SSF53448">
    <property type="entry name" value="Nucleotide-diphospho-sugar transferases"/>
    <property type="match status" value="1"/>
</dbReference>
<feature type="domain" description="MobA-like NTP transferase" evidence="8">
    <location>
        <begin position="2"/>
        <end position="140"/>
    </location>
</feature>
<dbReference type="Proteomes" id="UP000177925">
    <property type="component" value="Unassembled WGS sequence"/>
</dbReference>
<keyword evidence="1" id="KW-0963">Cytoplasm</keyword>
<protein>
    <submittedName>
        <fullName evidence="9">Molybdenum cofactor guanylyltransferase</fullName>
    </submittedName>
</protein>
<keyword evidence="3" id="KW-0479">Metal-binding</keyword>
<dbReference type="GO" id="GO:0016779">
    <property type="term" value="F:nucleotidyltransferase activity"/>
    <property type="evidence" value="ECO:0007669"/>
    <property type="project" value="UniProtKB-KW"/>
</dbReference>
<keyword evidence="7" id="KW-0501">Molybdenum cofactor biosynthesis</keyword>
<evidence type="ECO:0000259" key="8">
    <source>
        <dbReference type="Pfam" id="PF12804"/>
    </source>
</evidence>
<keyword evidence="9" id="KW-0548">Nucleotidyltransferase</keyword>
<dbReference type="InterPro" id="IPR029044">
    <property type="entry name" value="Nucleotide-diphossugar_trans"/>
</dbReference>
<evidence type="ECO:0000256" key="5">
    <source>
        <dbReference type="ARBA" id="ARBA00022842"/>
    </source>
</evidence>
<name>A0A1F6TEK6_9PROT</name>
<dbReference type="GO" id="GO:0005525">
    <property type="term" value="F:GTP binding"/>
    <property type="evidence" value="ECO:0007669"/>
    <property type="project" value="UniProtKB-KW"/>
</dbReference>
<feature type="non-terminal residue" evidence="9">
    <location>
        <position position="1"/>
    </location>
</feature>
<sequence length="171" mass="17977">GLVTLHGKPLIEHVIAALQPQVGGMLISANRNHEIYSAYGFPVIADNVGEYFGPLAGMLAAMRAAGTPYILTAPCDAPRLPADLAQRLSGALAHVNADAAVAASGGQMQPVFALLRTRLAGELQKFLEAGGRGVGEWMRRLPAAVSDFPGGEGVFMNINTAEELRNIEAMK</sequence>
<evidence type="ECO:0000256" key="1">
    <source>
        <dbReference type="ARBA" id="ARBA00022490"/>
    </source>
</evidence>
<dbReference type="AlphaFoldDB" id="A0A1F6TEK6"/>
<evidence type="ECO:0000256" key="7">
    <source>
        <dbReference type="ARBA" id="ARBA00023150"/>
    </source>
</evidence>
<dbReference type="Gene3D" id="3.90.550.10">
    <property type="entry name" value="Spore Coat Polysaccharide Biosynthesis Protein SpsA, Chain A"/>
    <property type="match status" value="1"/>
</dbReference>
<gene>
    <name evidence="9" type="ORF">A2150_02065</name>
</gene>
<dbReference type="GO" id="GO:0046872">
    <property type="term" value="F:metal ion binding"/>
    <property type="evidence" value="ECO:0007669"/>
    <property type="project" value="UniProtKB-KW"/>
</dbReference>
<evidence type="ECO:0000256" key="4">
    <source>
        <dbReference type="ARBA" id="ARBA00022741"/>
    </source>
</evidence>
<keyword evidence="6" id="KW-0342">GTP-binding</keyword>
<evidence type="ECO:0000256" key="6">
    <source>
        <dbReference type="ARBA" id="ARBA00023134"/>
    </source>
</evidence>
<comment type="caution">
    <text evidence="9">The sequence shown here is derived from an EMBL/GenBank/DDBJ whole genome shotgun (WGS) entry which is preliminary data.</text>
</comment>
<keyword evidence="2 9" id="KW-0808">Transferase</keyword>
<reference evidence="9 10" key="1">
    <citation type="journal article" date="2016" name="Nat. Commun.">
        <title>Thousands of microbial genomes shed light on interconnected biogeochemical processes in an aquifer system.</title>
        <authorList>
            <person name="Anantharaman K."/>
            <person name="Brown C.T."/>
            <person name="Hug L.A."/>
            <person name="Sharon I."/>
            <person name="Castelle C.J."/>
            <person name="Probst A.J."/>
            <person name="Thomas B.C."/>
            <person name="Singh A."/>
            <person name="Wilkins M.J."/>
            <person name="Karaoz U."/>
            <person name="Brodie E.L."/>
            <person name="Williams K.H."/>
            <person name="Hubbard S.S."/>
            <person name="Banfield J.F."/>
        </authorList>
    </citation>
    <scope>NUCLEOTIDE SEQUENCE [LARGE SCALE GENOMIC DNA]</scope>
</reference>
<dbReference type="EMBL" id="MFSS01000048">
    <property type="protein sequence ID" value="OGI43558.1"/>
    <property type="molecule type" value="Genomic_DNA"/>
</dbReference>
<keyword evidence="4" id="KW-0547">Nucleotide-binding</keyword>
<dbReference type="NCBIfam" id="TIGR02665">
    <property type="entry name" value="molyb_mobA"/>
    <property type="match status" value="1"/>
</dbReference>
<dbReference type="CDD" id="cd02503">
    <property type="entry name" value="MobA"/>
    <property type="match status" value="1"/>
</dbReference>
<evidence type="ECO:0000256" key="3">
    <source>
        <dbReference type="ARBA" id="ARBA00022723"/>
    </source>
</evidence>
<evidence type="ECO:0000256" key="2">
    <source>
        <dbReference type="ARBA" id="ARBA00022679"/>
    </source>
</evidence>
<evidence type="ECO:0000313" key="9">
    <source>
        <dbReference type="EMBL" id="OGI43558.1"/>
    </source>
</evidence>
<proteinExistence type="predicted"/>
<dbReference type="PANTHER" id="PTHR19136:SF81">
    <property type="entry name" value="MOLYBDENUM COFACTOR GUANYLYLTRANSFERASE"/>
    <property type="match status" value="1"/>
</dbReference>
<dbReference type="Pfam" id="PF12804">
    <property type="entry name" value="NTP_transf_3"/>
    <property type="match status" value="1"/>
</dbReference>
<organism evidence="9 10">
    <name type="scientific">Candidatus Muproteobacteria bacterium RBG_16_64_11</name>
    <dbReference type="NCBI Taxonomy" id="1817758"/>
    <lineage>
        <taxon>Bacteria</taxon>
        <taxon>Pseudomonadati</taxon>
        <taxon>Pseudomonadota</taxon>
        <taxon>Candidatus Muproteobacteria</taxon>
    </lineage>
</organism>
<keyword evidence="5" id="KW-0460">Magnesium</keyword>
<dbReference type="PANTHER" id="PTHR19136">
    <property type="entry name" value="MOLYBDENUM COFACTOR GUANYLYLTRANSFERASE"/>
    <property type="match status" value="1"/>
</dbReference>
<dbReference type="GO" id="GO:1902758">
    <property type="term" value="P:bis(molybdopterin guanine dinucleotide)molybdenum biosynthetic process"/>
    <property type="evidence" value="ECO:0007669"/>
    <property type="project" value="TreeGrafter"/>
</dbReference>
<dbReference type="InterPro" id="IPR025877">
    <property type="entry name" value="MobA-like_NTP_Trfase"/>
</dbReference>
<dbReference type="InterPro" id="IPR013482">
    <property type="entry name" value="Molybde_CF_guanTrfase"/>
</dbReference>
<accession>A0A1F6TEK6</accession>